<dbReference type="Proteomes" id="UP000051660">
    <property type="component" value="Unassembled WGS sequence"/>
</dbReference>
<name>A0A0R3MD76_9BRAD</name>
<evidence type="ECO:0000313" key="4">
    <source>
        <dbReference type="Proteomes" id="UP000051660"/>
    </source>
</evidence>
<dbReference type="CDD" id="cd13576">
    <property type="entry name" value="PBP2_BugD_Asp"/>
    <property type="match status" value="1"/>
</dbReference>
<dbReference type="SUPFAM" id="SSF53850">
    <property type="entry name" value="Periplasmic binding protein-like II"/>
    <property type="match status" value="1"/>
</dbReference>
<feature type="signal peptide" evidence="2">
    <location>
        <begin position="1"/>
        <end position="20"/>
    </location>
</feature>
<keyword evidence="2" id="KW-0732">Signal</keyword>
<proteinExistence type="inferred from homology"/>
<dbReference type="PANTHER" id="PTHR42928:SF5">
    <property type="entry name" value="BLR1237 PROTEIN"/>
    <property type="match status" value="1"/>
</dbReference>
<dbReference type="PIRSF" id="PIRSF017082">
    <property type="entry name" value="YflP"/>
    <property type="match status" value="1"/>
</dbReference>
<dbReference type="PANTHER" id="PTHR42928">
    <property type="entry name" value="TRICARBOXYLATE-BINDING PROTEIN"/>
    <property type="match status" value="1"/>
</dbReference>
<comment type="caution">
    <text evidence="3">The sequence shown here is derived from an EMBL/GenBank/DDBJ whole genome shotgun (WGS) entry which is preliminary data.</text>
</comment>
<reference evidence="3 4" key="1">
    <citation type="submission" date="2014-03" db="EMBL/GenBank/DDBJ databases">
        <title>Bradyrhizobium valentinum sp. nov., isolated from effective nodules of Lupinus mariae-josephae, a lupine endemic of basic-lime soils in Eastern Spain.</title>
        <authorList>
            <person name="Duran D."/>
            <person name="Rey L."/>
            <person name="Navarro A."/>
            <person name="Busquets A."/>
            <person name="Imperial J."/>
            <person name="Ruiz-Argueso T."/>
        </authorList>
    </citation>
    <scope>NUCLEOTIDE SEQUENCE [LARGE SCALE GENOMIC DNA]</scope>
    <source>
        <strain evidence="3 4">CCBAU 23086</strain>
    </source>
</reference>
<dbReference type="InterPro" id="IPR005064">
    <property type="entry name" value="BUG"/>
</dbReference>
<accession>A0A0R3MD76</accession>
<organism evidence="3 4">
    <name type="scientific">Bradyrhizobium lablabi</name>
    <dbReference type="NCBI Taxonomy" id="722472"/>
    <lineage>
        <taxon>Bacteria</taxon>
        <taxon>Pseudomonadati</taxon>
        <taxon>Pseudomonadota</taxon>
        <taxon>Alphaproteobacteria</taxon>
        <taxon>Hyphomicrobiales</taxon>
        <taxon>Nitrobacteraceae</taxon>
        <taxon>Bradyrhizobium</taxon>
    </lineage>
</organism>
<dbReference type="EMBL" id="LLYB01000109">
    <property type="protein sequence ID" value="KRR18231.1"/>
    <property type="molecule type" value="Genomic_DNA"/>
</dbReference>
<dbReference type="Pfam" id="PF03401">
    <property type="entry name" value="TctC"/>
    <property type="match status" value="1"/>
</dbReference>
<evidence type="ECO:0000313" key="3">
    <source>
        <dbReference type="EMBL" id="KRR18231.1"/>
    </source>
</evidence>
<dbReference type="InterPro" id="IPR042100">
    <property type="entry name" value="Bug_dom1"/>
</dbReference>
<gene>
    <name evidence="3" type="ORF">CQ14_25255</name>
</gene>
<evidence type="ECO:0000256" key="1">
    <source>
        <dbReference type="ARBA" id="ARBA00006987"/>
    </source>
</evidence>
<evidence type="ECO:0000256" key="2">
    <source>
        <dbReference type="SAM" id="SignalP"/>
    </source>
</evidence>
<feature type="chain" id="PRO_5006443958" description="Tripartite-type tricarboxylate transporter, receptor component TctC" evidence="2">
    <location>
        <begin position="21"/>
        <end position="322"/>
    </location>
</feature>
<dbReference type="RefSeq" id="WP_057861735.1">
    <property type="nucleotide sequence ID" value="NZ_LLYB01000109.1"/>
</dbReference>
<dbReference type="OrthoDB" id="8443386at2"/>
<protein>
    <recommendedName>
        <fullName evidence="5">Tripartite-type tricarboxylate transporter, receptor component TctC</fullName>
    </recommendedName>
</protein>
<sequence>MRKTAAIALAFAMVSSASQAQSYPSRPITLLVPFAAGGATDTVARVTAQSMSKLLGQTIVVENATGAGGTIAATRASRAEPDGYTILIHHIGISTAATLYRKLAYDTKTAFAPIGLVTNAPMTIIGRPDLPPNTLAELVTYIKANGDKMTFGNAGLGAASHLCGLLFMNAVGKEILTVPYKGNAPVMNDLIAKQIDLSCDQTTNTTSPIASKLVKAYAITTKTRLASMPDLLAADESGLKGFELGAWHGIYAPKGTPDEIVQKLAKTLQEALRDPDLVKRFNDINTEPVPQNEATPEALKAKLISEVDRWAPIIKAAGQFAD</sequence>
<dbReference type="Gene3D" id="3.40.190.150">
    <property type="entry name" value="Bordetella uptake gene, domain 1"/>
    <property type="match status" value="1"/>
</dbReference>
<comment type="similarity">
    <text evidence="1">Belongs to the UPF0065 (bug) family.</text>
</comment>
<evidence type="ECO:0008006" key="5">
    <source>
        <dbReference type="Google" id="ProtNLM"/>
    </source>
</evidence>
<dbReference type="AlphaFoldDB" id="A0A0R3MD76"/>
<dbReference type="Gene3D" id="3.40.190.10">
    <property type="entry name" value="Periplasmic binding protein-like II"/>
    <property type="match status" value="1"/>
</dbReference>